<keyword evidence="6" id="KW-1003">Cell membrane</keyword>
<reference evidence="8" key="1">
    <citation type="submission" date="2022-01" db="EMBL/GenBank/DDBJ databases">
        <title>Genome Sequence Resource for Two Populations of Ditylenchus destructor, the Migratory Endoparasitic Phytonematode.</title>
        <authorList>
            <person name="Zhang H."/>
            <person name="Lin R."/>
            <person name="Xie B."/>
        </authorList>
    </citation>
    <scope>NUCLEOTIDE SEQUENCE</scope>
    <source>
        <strain evidence="8">BazhouSP</strain>
    </source>
</reference>
<keyword evidence="3 6" id="KW-1133">Transmembrane helix</keyword>
<keyword evidence="4 6" id="KW-0472">Membrane</keyword>
<name>A0AAD4R0Q8_9BILA</name>
<gene>
    <name evidence="8" type="ORF">DdX_08397</name>
</gene>
<sequence>MTISYTLDVSQTSWKSFLKLLFRWRGSVWKAVLSQLFVWTFLYLIISVIYRFLLHEEHQKIFESLVTYFNTGIDAHIPLTFIKHNMHQFKSVAVETLGFFVSFVVGRWGSILNGIGWIDNSAVCFATFIRGSDEETRMMRRTLIRFMVLTQALVLRDISMQVRKRFPTLDTLVAAEINGDPSRCYPGLLTKRELHELDKIADPYSRYWAPIQWCYSLLYDARLHGKIASDHLLEKITDEIQHFRHGLASLLKYDWVPIPLLYPQIIFFSVRLYFGLCLIGRQFIVRPGAAHKSEIDMWIPIVTMIQFTVYVGWMKVAEALLNPLGEDDDDLECNYVIDKNLITGMTLVEQGGKKSPELVKDSFWDNDHIAPLYSLESAKRSVHPLQGSASGVNLVKNVKTITMIPHKSKLSHMDEQTQQAHIRVVNVEDHNNQHRSIRKSEKDTDPDDTLMKLRKRHKNGKIEEISPNQMNGAPAGHPGAPQDISWPIPRNDLDVDLAPIGPNHGNHHQPPGGSPWPRNEYDHRQHPPPNGMRGGPPPQGRGEYSPYVGGRHPSPPTADDASRGLRRY</sequence>
<keyword evidence="6" id="KW-0813">Transport</keyword>
<evidence type="ECO:0000256" key="7">
    <source>
        <dbReference type="SAM" id="MobiDB-lite"/>
    </source>
</evidence>
<dbReference type="InterPro" id="IPR000615">
    <property type="entry name" value="Bestrophin"/>
</dbReference>
<evidence type="ECO:0000313" key="8">
    <source>
        <dbReference type="EMBL" id="KAI1714304.1"/>
    </source>
</evidence>
<evidence type="ECO:0000313" key="9">
    <source>
        <dbReference type="Proteomes" id="UP001201812"/>
    </source>
</evidence>
<protein>
    <recommendedName>
        <fullName evidence="6">Bestrophin homolog</fullName>
    </recommendedName>
</protein>
<dbReference type="GO" id="GO:0005886">
    <property type="term" value="C:plasma membrane"/>
    <property type="evidence" value="ECO:0007669"/>
    <property type="project" value="UniProtKB-SubCell"/>
</dbReference>
<dbReference type="InterPro" id="IPR021134">
    <property type="entry name" value="Bestrophin-like"/>
</dbReference>
<keyword evidence="6" id="KW-0406">Ion transport</keyword>
<feature type="transmembrane region" description="Helical" evidence="6">
    <location>
        <begin position="32"/>
        <end position="53"/>
    </location>
</feature>
<organism evidence="8 9">
    <name type="scientific">Ditylenchus destructor</name>
    <dbReference type="NCBI Taxonomy" id="166010"/>
    <lineage>
        <taxon>Eukaryota</taxon>
        <taxon>Metazoa</taxon>
        <taxon>Ecdysozoa</taxon>
        <taxon>Nematoda</taxon>
        <taxon>Chromadorea</taxon>
        <taxon>Rhabditida</taxon>
        <taxon>Tylenchina</taxon>
        <taxon>Tylenchomorpha</taxon>
        <taxon>Sphaerularioidea</taxon>
        <taxon>Anguinidae</taxon>
        <taxon>Anguininae</taxon>
        <taxon>Ditylenchus</taxon>
    </lineage>
</organism>
<comment type="subcellular location">
    <subcellularLocation>
        <location evidence="6">Cell membrane</location>
        <topology evidence="6">Multi-pass membrane protein</topology>
    </subcellularLocation>
    <subcellularLocation>
        <location evidence="1">Membrane</location>
    </subcellularLocation>
</comment>
<evidence type="ECO:0000256" key="4">
    <source>
        <dbReference type="ARBA" id="ARBA00023136"/>
    </source>
</evidence>
<comment type="caution">
    <text evidence="8">The sequence shown here is derived from an EMBL/GenBank/DDBJ whole genome shotgun (WGS) entry which is preliminary data.</text>
</comment>
<keyword evidence="6" id="KW-0869">Chloride channel</keyword>
<keyword evidence="9" id="KW-1185">Reference proteome</keyword>
<dbReference type="EMBL" id="JAKKPZ010000013">
    <property type="protein sequence ID" value="KAI1714304.1"/>
    <property type="molecule type" value="Genomic_DNA"/>
</dbReference>
<keyword evidence="6" id="KW-0868">Chloride</keyword>
<keyword evidence="2 6" id="KW-0812">Transmembrane</keyword>
<evidence type="ECO:0000256" key="6">
    <source>
        <dbReference type="RuleBase" id="RU363126"/>
    </source>
</evidence>
<dbReference type="Pfam" id="PF01062">
    <property type="entry name" value="Bestrophin"/>
    <property type="match status" value="1"/>
</dbReference>
<evidence type="ECO:0000256" key="2">
    <source>
        <dbReference type="ARBA" id="ARBA00022692"/>
    </source>
</evidence>
<evidence type="ECO:0000256" key="1">
    <source>
        <dbReference type="ARBA" id="ARBA00004370"/>
    </source>
</evidence>
<comment type="caution">
    <text evidence="6">Lacks conserved residue(s) required for the propagation of feature annotation.</text>
</comment>
<dbReference type="GO" id="GO:0005254">
    <property type="term" value="F:chloride channel activity"/>
    <property type="evidence" value="ECO:0007669"/>
    <property type="project" value="UniProtKB-KW"/>
</dbReference>
<feature type="region of interest" description="Disordered" evidence="7">
    <location>
        <begin position="429"/>
        <end position="568"/>
    </location>
</feature>
<feature type="compositionally biased region" description="Basic and acidic residues" evidence="7">
    <location>
        <begin position="429"/>
        <end position="443"/>
    </location>
</feature>
<dbReference type="PANTHER" id="PTHR10736:SF20">
    <property type="entry name" value="BESTROPHIN HOMOLOG 22"/>
    <property type="match status" value="1"/>
</dbReference>
<dbReference type="GO" id="GO:0034707">
    <property type="term" value="C:chloride channel complex"/>
    <property type="evidence" value="ECO:0007669"/>
    <property type="project" value="UniProtKB-KW"/>
</dbReference>
<proteinExistence type="inferred from homology"/>
<dbReference type="Proteomes" id="UP001201812">
    <property type="component" value="Unassembled WGS sequence"/>
</dbReference>
<feature type="compositionally biased region" description="Pro residues" evidence="7">
    <location>
        <begin position="527"/>
        <end position="539"/>
    </location>
</feature>
<accession>A0AAD4R0Q8</accession>
<evidence type="ECO:0000256" key="3">
    <source>
        <dbReference type="ARBA" id="ARBA00022989"/>
    </source>
</evidence>
<comment type="similarity">
    <text evidence="5 6">Belongs to the anion channel-forming bestrophin (TC 1.A.46) family. Calcium-sensitive chloride channel subfamily.</text>
</comment>
<dbReference type="PANTHER" id="PTHR10736">
    <property type="entry name" value="BESTROPHIN"/>
    <property type="match status" value="1"/>
</dbReference>
<comment type="function">
    <text evidence="6">Forms chloride channels.</text>
</comment>
<dbReference type="AlphaFoldDB" id="A0AAD4R0Q8"/>
<keyword evidence="6" id="KW-0407">Ion channel</keyword>
<evidence type="ECO:0000256" key="5">
    <source>
        <dbReference type="ARBA" id="ARBA00034769"/>
    </source>
</evidence>